<accession>A0A0M6ZWS3</accession>
<protein>
    <submittedName>
        <fullName evidence="1">Uncharacterized protein</fullName>
    </submittedName>
</protein>
<gene>
    <name evidence="1" type="ORF">LAX5112_01041</name>
</gene>
<proteinExistence type="predicted"/>
<dbReference type="STRING" id="388408.LAX5112_01041"/>
<name>A0A0M6ZWS3_9HYPH</name>
<dbReference type="RefSeq" id="WP_008192128.1">
    <property type="nucleotide sequence ID" value="NZ_CXWD01000004.1"/>
</dbReference>
<dbReference type="NCBIfam" id="NF038262">
    <property type="entry name" value="SiaB_fam_kinase"/>
    <property type="match status" value="1"/>
</dbReference>
<keyword evidence="2" id="KW-1185">Reference proteome</keyword>
<evidence type="ECO:0000313" key="2">
    <source>
        <dbReference type="Proteomes" id="UP000053235"/>
    </source>
</evidence>
<dbReference type="Proteomes" id="UP000053235">
    <property type="component" value="Unassembled WGS sequence"/>
</dbReference>
<sequence length="183" mass="21166">MLANDMYSFKQELSDRKMLFAYSGYLSENLLESLGNSVKQQMELKNAESKVAKRVFSVFVEQVQNIIRYSDEQEFLSETKADRLSGGVVAFGHEHERFFVICGNPVPGSEAEQLRTRLEEIASMDEVTLRKHYRTKLREEPEEQSEGGSIGLLEIARRATQPLEFDFHEIEDDRKFFVLKAFI</sequence>
<reference evidence="2" key="1">
    <citation type="submission" date="2015-07" db="EMBL/GenBank/DDBJ databases">
        <authorList>
            <person name="Rodrigo-Torres Lidia"/>
            <person name="Arahal R.David."/>
        </authorList>
    </citation>
    <scope>NUCLEOTIDE SEQUENCE [LARGE SCALE GENOMIC DNA]</scope>
    <source>
        <strain evidence="2">CECT 5112</strain>
    </source>
</reference>
<dbReference type="EMBL" id="CXWD01000004">
    <property type="protein sequence ID" value="CTQ66642.1"/>
    <property type="molecule type" value="Genomic_DNA"/>
</dbReference>
<evidence type="ECO:0000313" key="1">
    <source>
        <dbReference type="EMBL" id="CTQ66642.1"/>
    </source>
</evidence>
<dbReference type="InterPro" id="IPR046239">
    <property type="entry name" value="DUF6272"/>
</dbReference>
<dbReference type="Pfam" id="PF19788">
    <property type="entry name" value="DUF6272"/>
    <property type="match status" value="1"/>
</dbReference>
<organism evidence="1 2">
    <name type="scientific">Roseibium alexandrii</name>
    <dbReference type="NCBI Taxonomy" id="388408"/>
    <lineage>
        <taxon>Bacteria</taxon>
        <taxon>Pseudomonadati</taxon>
        <taxon>Pseudomonadota</taxon>
        <taxon>Alphaproteobacteria</taxon>
        <taxon>Hyphomicrobiales</taxon>
        <taxon>Stappiaceae</taxon>
        <taxon>Roseibium</taxon>
    </lineage>
</organism>
<dbReference type="AlphaFoldDB" id="A0A0M6ZWS3"/>